<feature type="region of interest" description="Disordered" evidence="1">
    <location>
        <begin position="352"/>
        <end position="373"/>
    </location>
</feature>
<sequence>MAAILVPGGHVHSATALGTHRLRAVEVGRPAGASNLTKPRVWRSLAPTLLAAGCSRRWVRRRAAAEGAAAGLSDEETQRIEAFHQTMSYNGLGVVQLPSEVIEHLRAGAVKTLAGEGPAEGFQRAKPSGGGFPPRMEWHWDGSAREIFGPSVDVLLKYLPNFQLLAAKFIVATGECSAEEAKFHQDFEPPVVPLLATATALAPVWPLAFPEKEGNLEFFTWDDMIKSKQLGSPDEVMKLRNVHRYTPGEVAIFDGKLFHRTQPFSEHAFASSSLHGESEVLSKRRILASFYFAQLPEGNTWEGIVRGVLTSQGGATSSYPCSPTARTSAEASEEHGPASFVSAASDAAGIAEASPAAEASVAKEAEGTKAEGD</sequence>
<comment type="caution">
    <text evidence="2">The sequence shown here is derived from an EMBL/GenBank/DDBJ whole genome shotgun (WGS) entry which is preliminary data.</text>
</comment>
<evidence type="ECO:0000313" key="3">
    <source>
        <dbReference type="Proteomes" id="UP000186817"/>
    </source>
</evidence>
<reference evidence="2 3" key="1">
    <citation type="submission" date="2016-02" db="EMBL/GenBank/DDBJ databases">
        <title>Genome analysis of coral dinoflagellate symbionts highlights evolutionary adaptations to a symbiotic lifestyle.</title>
        <authorList>
            <person name="Aranda M."/>
            <person name="Li Y."/>
            <person name="Liew Y.J."/>
            <person name="Baumgarten S."/>
            <person name="Simakov O."/>
            <person name="Wilson M."/>
            <person name="Piel J."/>
            <person name="Ashoor H."/>
            <person name="Bougouffa S."/>
            <person name="Bajic V.B."/>
            <person name="Ryu T."/>
            <person name="Ravasi T."/>
            <person name="Bayer T."/>
            <person name="Micklem G."/>
            <person name="Kim H."/>
            <person name="Bhak J."/>
            <person name="Lajeunesse T.C."/>
            <person name="Voolstra C.R."/>
        </authorList>
    </citation>
    <scope>NUCLEOTIDE SEQUENCE [LARGE SCALE GENOMIC DNA]</scope>
    <source>
        <strain evidence="2 3">CCMP2467</strain>
    </source>
</reference>
<dbReference type="EMBL" id="LSRX01000363">
    <property type="protein sequence ID" value="OLP99407.1"/>
    <property type="molecule type" value="Genomic_DNA"/>
</dbReference>
<evidence type="ECO:0000313" key="2">
    <source>
        <dbReference type="EMBL" id="OLP99407.1"/>
    </source>
</evidence>
<dbReference type="Proteomes" id="UP000186817">
    <property type="component" value="Unassembled WGS sequence"/>
</dbReference>
<feature type="compositionally biased region" description="Polar residues" evidence="1">
    <location>
        <begin position="313"/>
        <end position="330"/>
    </location>
</feature>
<name>A0A1Q9DW52_SYMMI</name>
<organism evidence="2 3">
    <name type="scientific">Symbiodinium microadriaticum</name>
    <name type="common">Dinoflagellate</name>
    <name type="synonym">Zooxanthella microadriatica</name>
    <dbReference type="NCBI Taxonomy" id="2951"/>
    <lineage>
        <taxon>Eukaryota</taxon>
        <taxon>Sar</taxon>
        <taxon>Alveolata</taxon>
        <taxon>Dinophyceae</taxon>
        <taxon>Suessiales</taxon>
        <taxon>Symbiodiniaceae</taxon>
        <taxon>Symbiodinium</taxon>
    </lineage>
</organism>
<accession>A0A1Q9DW52</accession>
<feature type="region of interest" description="Disordered" evidence="1">
    <location>
        <begin position="313"/>
        <end position="339"/>
    </location>
</feature>
<evidence type="ECO:0000256" key="1">
    <source>
        <dbReference type="SAM" id="MobiDB-lite"/>
    </source>
</evidence>
<dbReference type="AlphaFoldDB" id="A0A1Q9DW52"/>
<gene>
    <name evidence="2" type="ORF">AK812_SmicGene18038</name>
</gene>
<protein>
    <submittedName>
        <fullName evidence="2">Uncharacterized protein</fullName>
    </submittedName>
</protein>
<keyword evidence="3" id="KW-1185">Reference proteome</keyword>
<proteinExistence type="predicted"/>
<feature type="compositionally biased region" description="Basic and acidic residues" evidence="1">
    <location>
        <begin position="361"/>
        <end position="373"/>
    </location>
</feature>
<dbReference type="OrthoDB" id="442179at2759"/>